<dbReference type="EMBL" id="PQXO01000120">
    <property type="protein sequence ID" value="TGO89196.1"/>
    <property type="molecule type" value="Genomic_DNA"/>
</dbReference>
<reference evidence="1 2" key="1">
    <citation type="submission" date="2017-12" db="EMBL/GenBank/DDBJ databases">
        <title>Comparative genomics of Botrytis spp.</title>
        <authorList>
            <person name="Valero-Jimenez C.A."/>
            <person name="Tapia P."/>
            <person name="Veloso J."/>
            <person name="Silva-Moreno E."/>
            <person name="Staats M."/>
            <person name="Valdes J.H."/>
            <person name="Van Kan J.A.L."/>
        </authorList>
    </citation>
    <scope>NUCLEOTIDE SEQUENCE [LARGE SCALE GENOMIC DNA]</scope>
    <source>
        <strain evidence="1 2">MUCL3349</strain>
    </source>
</reference>
<keyword evidence="2" id="KW-1185">Reference proteome</keyword>
<accession>A0A4Z1KXK8</accession>
<sequence length="90" mass="10598">MDAEIHVTCLEIDNTPTCGKIVLRAKVLSLEAHPMNSEQEEHFQDFYDFRENLKAEACTLMLLRERTSYKDVLFDFKKIEQWLLSACWSI</sequence>
<evidence type="ECO:0000313" key="2">
    <source>
        <dbReference type="Proteomes" id="UP000297280"/>
    </source>
</evidence>
<organism evidence="1 2">
    <name type="scientific">Botrytis porri</name>
    <dbReference type="NCBI Taxonomy" id="87229"/>
    <lineage>
        <taxon>Eukaryota</taxon>
        <taxon>Fungi</taxon>
        <taxon>Dikarya</taxon>
        <taxon>Ascomycota</taxon>
        <taxon>Pezizomycotina</taxon>
        <taxon>Leotiomycetes</taxon>
        <taxon>Helotiales</taxon>
        <taxon>Sclerotiniaceae</taxon>
        <taxon>Botrytis</taxon>
    </lineage>
</organism>
<comment type="caution">
    <text evidence="1">The sequence shown here is derived from an EMBL/GenBank/DDBJ whole genome shotgun (WGS) entry which is preliminary data.</text>
</comment>
<protein>
    <submittedName>
        <fullName evidence="1">Uncharacterized protein</fullName>
    </submittedName>
</protein>
<evidence type="ECO:0000313" key="1">
    <source>
        <dbReference type="EMBL" id="TGO89196.1"/>
    </source>
</evidence>
<gene>
    <name evidence="1" type="ORF">BPOR_0120g00040</name>
</gene>
<proteinExistence type="predicted"/>
<name>A0A4Z1KXK8_9HELO</name>
<dbReference type="AlphaFoldDB" id="A0A4Z1KXK8"/>
<dbReference type="Proteomes" id="UP000297280">
    <property type="component" value="Unassembled WGS sequence"/>
</dbReference>